<comment type="caution">
    <text evidence="3">The sequence shown here is derived from an EMBL/GenBank/DDBJ whole genome shotgun (WGS) entry which is preliminary data.</text>
</comment>
<dbReference type="PANTHER" id="PTHR30032">
    <property type="entry name" value="N-ACETYLMURAMOYL-L-ALANINE AMIDASE-RELATED"/>
    <property type="match status" value="1"/>
</dbReference>
<dbReference type="InterPro" id="IPR002508">
    <property type="entry name" value="MurNAc-LAA_cat"/>
</dbReference>
<feature type="domain" description="MurNAc-LAA" evidence="2">
    <location>
        <begin position="393"/>
        <end position="502"/>
    </location>
</feature>
<dbReference type="Gene3D" id="3.40.630.40">
    <property type="entry name" value="Zn-dependent exopeptidases"/>
    <property type="match status" value="1"/>
</dbReference>
<evidence type="ECO:0000256" key="1">
    <source>
        <dbReference type="SAM" id="SignalP"/>
    </source>
</evidence>
<keyword evidence="4" id="KW-1185">Reference proteome</keyword>
<dbReference type="SUPFAM" id="SSF53187">
    <property type="entry name" value="Zn-dependent exopeptidases"/>
    <property type="match status" value="1"/>
</dbReference>
<reference evidence="3 4" key="1">
    <citation type="journal article" date="2019" name="Int. J. Syst. Evol. Microbiol.">
        <title>The Global Catalogue of Microorganisms (GCM) 10K type strain sequencing project: providing services to taxonomists for standard genome sequencing and annotation.</title>
        <authorList>
            <consortium name="The Broad Institute Genomics Platform"/>
            <consortium name="The Broad Institute Genome Sequencing Center for Infectious Disease"/>
            <person name="Wu L."/>
            <person name="Ma J."/>
        </authorList>
    </citation>
    <scope>NUCLEOTIDE SEQUENCE [LARGE SCALE GENOMIC DNA]</scope>
    <source>
        <strain evidence="3 4">JCM 1405</strain>
    </source>
</reference>
<dbReference type="EMBL" id="BAAACF010000001">
    <property type="protein sequence ID" value="GAA0721110.1"/>
    <property type="molecule type" value="Genomic_DNA"/>
</dbReference>
<dbReference type="RefSeq" id="WP_343767572.1">
    <property type="nucleotide sequence ID" value="NZ_BAAACF010000001.1"/>
</dbReference>
<organism evidence="3 4">
    <name type="scientific">Clostridium malenominatum</name>
    <dbReference type="NCBI Taxonomy" id="1539"/>
    <lineage>
        <taxon>Bacteria</taxon>
        <taxon>Bacillati</taxon>
        <taxon>Bacillota</taxon>
        <taxon>Clostridia</taxon>
        <taxon>Eubacteriales</taxon>
        <taxon>Clostridiaceae</taxon>
        <taxon>Clostridium</taxon>
    </lineage>
</organism>
<dbReference type="SMART" id="SM00646">
    <property type="entry name" value="Ami_3"/>
    <property type="match status" value="1"/>
</dbReference>
<dbReference type="PANTHER" id="PTHR30032:SF8">
    <property type="entry name" value="GERMINATION-SPECIFIC N-ACETYLMURAMOYL-L-ALANINE AMIDASE"/>
    <property type="match status" value="1"/>
</dbReference>
<dbReference type="Pfam" id="PF04122">
    <property type="entry name" value="CW_binding_2"/>
    <property type="match status" value="3"/>
</dbReference>
<keyword evidence="1" id="KW-0732">Signal</keyword>
<evidence type="ECO:0000313" key="3">
    <source>
        <dbReference type="EMBL" id="GAA0721110.1"/>
    </source>
</evidence>
<feature type="signal peptide" evidence="1">
    <location>
        <begin position="1"/>
        <end position="20"/>
    </location>
</feature>
<dbReference type="InterPro" id="IPR051922">
    <property type="entry name" value="Bact_Sporulation_Assoc"/>
</dbReference>
<accession>A0ABN1IU18</accession>
<dbReference type="Gene3D" id="3.40.50.12090">
    <property type="match status" value="2"/>
</dbReference>
<dbReference type="CDD" id="cd02696">
    <property type="entry name" value="MurNAc-LAA"/>
    <property type="match status" value="1"/>
</dbReference>
<feature type="chain" id="PRO_5046065744" evidence="1">
    <location>
        <begin position="21"/>
        <end position="506"/>
    </location>
</feature>
<evidence type="ECO:0000259" key="2">
    <source>
        <dbReference type="SMART" id="SM00646"/>
    </source>
</evidence>
<protein>
    <submittedName>
        <fullName evidence="3">N-acetylmuramoyl-L-alanine amidase</fullName>
    </submittedName>
</protein>
<proteinExistence type="predicted"/>
<dbReference type="Pfam" id="PF01520">
    <property type="entry name" value="Amidase_3"/>
    <property type="match status" value="1"/>
</dbReference>
<dbReference type="InterPro" id="IPR007253">
    <property type="entry name" value="Cell_wall-bd_2"/>
</dbReference>
<gene>
    <name evidence="3" type="ORF">GCM10008905_11140</name>
</gene>
<sequence>MLLRKKVLLFICCFISVLFMQGFKVSAEAEIQRFGGADRYETSIKISQNNFETTDYIILVSGGDFPDALSAAPLSKKYSAPILLTKKDELSEESIEEIKRLNAKKAFILGGDLIISERVEKQLADINVSPTRIYGKDRYETSLKVAQVLGSWKEAFIASGENFPDAVSAAPIAALKGMPIILTKGKELPKSVKEFVRENSSPMYYIVGGQGAVSEAAVINDIAHYKRLEGKDRYKTNEAVINEFINEVVFENTYIASGQAFPDALSGAAAAVKTSSPIVLVSKNYDVRNSIIKENLDKILTLTILGQKGVISDLLANNILSGGKIKIVIDPGHGGSDPGAIGPTGKREKDANLAISLKLGEILKENGIEVVYTRDSDNVTWSSDTRENLQARVDIAKNENAHYFVSIHNNSASSYAYGTETYYYGGNEESKKLAQGIQSELIKSTGLYDRKVKTANFYVLKNSDIPAVLVEVAFISNAKEEKLLFSDDFQRKAAQAIADGILNTIN</sequence>
<evidence type="ECO:0000313" key="4">
    <source>
        <dbReference type="Proteomes" id="UP001500339"/>
    </source>
</evidence>
<name>A0ABN1IU18_9CLOT</name>
<dbReference type="Proteomes" id="UP001500339">
    <property type="component" value="Unassembled WGS sequence"/>
</dbReference>